<proteinExistence type="predicted"/>
<organism evidence="2">
    <name type="scientific">marine sediment metagenome</name>
    <dbReference type="NCBI Taxonomy" id="412755"/>
    <lineage>
        <taxon>unclassified sequences</taxon>
        <taxon>metagenomes</taxon>
        <taxon>ecological metagenomes</taxon>
    </lineage>
</organism>
<accession>X1M2N3</accession>
<dbReference type="AlphaFoldDB" id="X1M2N3"/>
<name>X1M2N3_9ZZZZ</name>
<evidence type="ECO:0000313" key="2">
    <source>
        <dbReference type="EMBL" id="GAI25847.1"/>
    </source>
</evidence>
<protein>
    <submittedName>
        <fullName evidence="2">Uncharacterized protein</fullName>
    </submittedName>
</protein>
<reference evidence="2" key="1">
    <citation type="journal article" date="2014" name="Front. Microbiol.">
        <title>High frequency of phylogenetically diverse reductive dehalogenase-homologous genes in deep subseafloor sedimentary metagenomes.</title>
        <authorList>
            <person name="Kawai M."/>
            <person name="Futagami T."/>
            <person name="Toyoda A."/>
            <person name="Takaki Y."/>
            <person name="Nishi S."/>
            <person name="Hori S."/>
            <person name="Arai W."/>
            <person name="Tsubouchi T."/>
            <person name="Morono Y."/>
            <person name="Uchiyama I."/>
            <person name="Ito T."/>
            <person name="Fujiyama A."/>
            <person name="Inagaki F."/>
            <person name="Takami H."/>
        </authorList>
    </citation>
    <scope>NUCLEOTIDE SEQUENCE</scope>
    <source>
        <strain evidence="2">Expedition CK06-06</strain>
    </source>
</reference>
<keyword evidence="1" id="KW-1133">Transmembrane helix</keyword>
<feature type="transmembrane region" description="Helical" evidence="1">
    <location>
        <begin position="6"/>
        <end position="25"/>
    </location>
</feature>
<dbReference type="EMBL" id="BARV01018982">
    <property type="protein sequence ID" value="GAI25847.1"/>
    <property type="molecule type" value="Genomic_DNA"/>
</dbReference>
<keyword evidence="1" id="KW-0472">Membrane</keyword>
<evidence type="ECO:0000256" key="1">
    <source>
        <dbReference type="SAM" id="Phobius"/>
    </source>
</evidence>
<comment type="caution">
    <text evidence="2">The sequence shown here is derived from an EMBL/GenBank/DDBJ whole genome shotgun (WGS) entry which is preliminary data.</text>
</comment>
<gene>
    <name evidence="2" type="ORF">S06H3_31992</name>
</gene>
<sequence length="41" mass="4431">MKLESLILLGYAIPVVSFVGMANWIKHLSGKVGLNIVAGKY</sequence>
<keyword evidence="1" id="KW-0812">Transmembrane</keyword>